<feature type="transmembrane region" description="Helical" evidence="7">
    <location>
        <begin position="52"/>
        <end position="82"/>
    </location>
</feature>
<sequence length="288" mass="30699">MDVLNPRIPVGDWINDILDWLTTHIAWLFDFIKIVLDGFYDGLNYVLSTPSYLIIIVVLAVLAYFVRGWKFALATVVGFYLIRGFNQWENAMSTIALVLVAVVIALAIAIPLGIWAARSTTVSRIVKPILDLMQTLPALVYLIPAITIFSVGTTPGAIATIIFALPPGVRLTELAIRGVDKEVVEAGHAFGASPSRILRQIQLPLALPTIMAGVNQVIMLSLSMVVLAGMAGSGGLGGAVVGSLSSLDVPLGMEAGLAVVFIAIYLDRLSNALGTRSSSLRSRETADA</sequence>
<dbReference type="GO" id="GO:0015871">
    <property type="term" value="P:choline transport"/>
    <property type="evidence" value="ECO:0007669"/>
    <property type="project" value="TreeGrafter"/>
</dbReference>
<evidence type="ECO:0000256" key="6">
    <source>
        <dbReference type="ARBA" id="ARBA00023136"/>
    </source>
</evidence>
<dbReference type="Proteomes" id="UP000237752">
    <property type="component" value="Unassembled WGS sequence"/>
</dbReference>
<dbReference type="AlphaFoldDB" id="A0A2T1A018"/>
<comment type="similarity">
    <text evidence="7">Belongs to the binding-protein-dependent transport system permease family.</text>
</comment>
<keyword evidence="2 7" id="KW-0813">Transport</keyword>
<dbReference type="EMBL" id="PVUE01000007">
    <property type="protein sequence ID" value="PRZ41940.1"/>
    <property type="molecule type" value="Genomic_DNA"/>
</dbReference>
<dbReference type="Gene3D" id="1.10.3720.10">
    <property type="entry name" value="MetI-like"/>
    <property type="match status" value="1"/>
</dbReference>
<dbReference type="PANTHER" id="PTHR47737:SF1">
    <property type="entry name" value="GLYCINE BETAINE_PROLINE BETAINE TRANSPORT SYSTEM PERMEASE PROTEIN PROW"/>
    <property type="match status" value="1"/>
</dbReference>
<dbReference type="GO" id="GO:0005275">
    <property type="term" value="F:amine transmembrane transporter activity"/>
    <property type="evidence" value="ECO:0007669"/>
    <property type="project" value="TreeGrafter"/>
</dbReference>
<dbReference type="InterPro" id="IPR035906">
    <property type="entry name" value="MetI-like_sf"/>
</dbReference>
<feature type="transmembrane region" description="Helical" evidence="7">
    <location>
        <begin position="138"/>
        <end position="165"/>
    </location>
</feature>
<dbReference type="PANTHER" id="PTHR47737">
    <property type="entry name" value="GLYCINE BETAINE/PROLINE BETAINE TRANSPORT SYSTEM PERMEASE PROTEIN PROW"/>
    <property type="match status" value="1"/>
</dbReference>
<keyword evidence="3" id="KW-1003">Cell membrane</keyword>
<evidence type="ECO:0000256" key="2">
    <source>
        <dbReference type="ARBA" id="ARBA00022448"/>
    </source>
</evidence>
<dbReference type="GO" id="GO:0031460">
    <property type="term" value="P:glycine betaine transport"/>
    <property type="evidence" value="ECO:0007669"/>
    <property type="project" value="TreeGrafter"/>
</dbReference>
<reference evidence="9 10" key="1">
    <citation type="submission" date="2018-03" db="EMBL/GenBank/DDBJ databases">
        <title>Genomic Encyclopedia of Archaeal and Bacterial Type Strains, Phase II (KMG-II): from individual species to whole genera.</title>
        <authorList>
            <person name="Goeker M."/>
        </authorList>
    </citation>
    <scope>NUCLEOTIDE SEQUENCE [LARGE SCALE GENOMIC DNA]</scope>
    <source>
        <strain evidence="9 10">DSM 100065</strain>
    </source>
</reference>
<feature type="transmembrane region" description="Helical" evidence="7">
    <location>
        <begin position="205"/>
        <end position="229"/>
    </location>
</feature>
<gene>
    <name evidence="9" type="ORF">CLV47_10767</name>
</gene>
<dbReference type="PROSITE" id="PS50928">
    <property type="entry name" value="ABC_TM1"/>
    <property type="match status" value="1"/>
</dbReference>
<dbReference type="CDD" id="cd06261">
    <property type="entry name" value="TM_PBP2"/>
    <property type="match status" value="1"/>
</dbReference>
<evidence type="ECO:0000256" key="3">
    <source>
        <dbReference type="ARBA" id="ARBA00022475"/>
    </source>
</evidence>
<evidence type="ECO:0000256" key="7">
    <source>
        <dbReference type="RuleBase" id="RU363032"/>
    </source>
</evidence>
<keyword evidence="5 7" id="KW-1133">Transmembrane helix</keyword>
<dbReference type="GO" id="GO:0043190">
    <property type="term" value="C:ATP-binding cassette (ABC) transporter complex"/>
    <property type="evidence" value="ECO:0007669"/>
    <property type="project" value="TreeGrafter"/>
</dbReference>
<feature type="transmembrane region" description="Helical" evidence="7">
    <location>
        <begin position="94"/>
        <end position="118"/>
    </location>
</feature>
<evidence type="ECO:0000313" key="10">
    <source>
        <dbReference type="Proteomes" id="UP000237752"/>
    </source>
</evidence>
<dbReference type="GO" id="GO:0015226">
    <property type="term" value="F:carnitine transmembrane transporter activity"/>
    <property type="evidence" value="ECO:0007669"/>
    <property type="project" value="TreeGrafter"/>
</dbReference>
<dbReference type="SUPFAM" id="SSF161098">
    <property type="entry name" value="MetI-like"/>
    <property type="match status" value="1"/>
</dbReference>
<proteinExistence type="inferred from homology"/>
<organism evidence="9 10">
    <name type="scientific">Antricoccus suffuscus</name>
    <dbReference type="NCBI Taxonomy" id="1629062"/>
    <lineage>
        <taxon>Bacteria</taxon>
        <taxon>Bacillati</taxon>
        <taxon>Actinomycetota</taxon>
        <taxon>Actinomycetes</taxon>
        <taxon>Geodermatophilales</taxon>
        <taxon>Antricoccaceae</taxon>
        <taxon>Antricoccus</taxon>
    </lineage>
</organism>
<dbReference type="RefSeq" id="WP_106348898.1">
    <property type="nucleotide sequence ID" value="NZ_PVUE01000007.1"/>
</dbReference>
<keyword evidence="4 7" id="KW-0812">Transmembrane</keyword>
<feature type="transmembrane region" description="Helical" evidence="7">
    <location>
        <begin position="249"/>
        <end position="266"/>
    </location>
</feature>
<evidence type="ECO:0000313" key="9">
    <source>
        <dbReference type="EMBL" id="PRZ41940.1"/>
    </source>
</evidence>
<dbReference type="Pfam" id="PF00528">
    <property type="entry name" value="BPD_transp_1"/>
    <property type="match status" value="1"/>
</dbReference>
<protein>
    <submittedName>
        <fullName evidence="9">Glycine betaine/proline transport system permease protein</fullName>
    </submittedName>
</protein>
<evidence type="ECO:0000256" key="1">
    <source>
        <dbReference type="ARBA" id="ARBA00004141"/>
    </source>
</evidence>
<feature type="domain" description="ABC transmembrane type-1" evidence="8">
    <location>
        <begin position="91"/>
        <end position="270"/>
    </location>
</feature>
<accession>A0A2T1A018</accession>
<dbReference type="InterPro" id="IPR000515">
    <property type="entry name" value="MetI-like"/>
</dbReference>
<evidence type="ECO:0000256" key="4">
    <source>
        <dbReference type="ARBA" id="ARBA00022692"/>
    </source>
</evidence>
<dbReference type="OrthoDB" id="9815258at2"/>
<keyword evidence="6 7" id="KW-0472">Membrane</keyword>
<dbReference type="FunFam" id="1.10.3720.10:FF:000001">
    <property type="entry name" value="Glycine betaine ABC transporter, permease"/>
    <property type="match status" value="1"/>
</dbReference>
<comment type="caution">
    <text evidence="9">The sequence shown here is derived from an EMBL/GenBank/DDBJ whole genome shotgun (WGS) entry which is preliminary data.</text>
</comment>
<keyword evidence="10" id="KW-1185">Reference proteome</keyword>
<evidence type="ECO:0000256" key="5">
    <source>
        <dbReference type="ARBA" id="ARBA00022989"/>
    </source>
</evidence>
<evidence type="ECO:0000259" key="8">
    <source>
        <dbReference type="PROSITE" id="PS50928"/>
    </source>
</evidence>
<name>A0A2T1A018_9ACTN</name>
<comment type="subcellular location">
    <subcellularLocation>
        <location evidence="7">Cell membrane</location>
        <topology evidence="7">Multi-pass membrane protein</topology>
    </subcellularLocation>
    <subcellularLocation>
        <location evidence="1">Membrane</location>
        <topology evidence="1">Multi-pass membrane protein</topology>
    </subcellularLocation>
</comment>